<dbReference type="PANTHER" id="PTHR34448:SF1">
    <property type="entry name" value="BLL6088 PROTEIN"/>
    <property type="match status" value="1"/>
</dbReference>
<dbReference type="SUPFAM" id="SSF144052">
    <property type="entry name" value="Thermophilic metalloprotease-like"/>
    <property type="match status" value="1"/>
</dbReference>
<evidence type="ECO:0000256" key="1">
    <source>
        <dbReference type="ARBA" id="ARBA00022723"/>
    </source>
</evidence>
<dbReference type="PANTHER" id="PTHR34448">
    <property type="entry name" value="AMINOPEPTIDASE"/>
    <property type="match status" value="1"/>
</dbReference>
<dbReference type="GO" id="GO:0051213">
    <property type="term" value="F:dioxygenase activity"/>
    <property type="evidence" value="ECO:0007669"/>
    <property type="project" value="UniProtKB-KW"/>
</dbReference>
<reference evidence="2 3" key="1">
    <citation type="submission" date="2018-06" db="EMBL/GenBank/DDBJ databases">
        <title>Genomic Encyclopedia of Type Strains, Phase IV (KMG-IV): sequencing the most valuable type-strain genomes for metagenomic binning, comparative biology and taxonomic classification.</title>
        <authorList>
            <person name="Goeker M."/>
        </authorList>
    </citation>
    <scope>NUCLEOTIDE SEQUENCE [LARGE SCALE GENOMIC DNA]</scope>
    <source>
        <strain evidence="2 3">DSM 25520</strain>
    </source>
</reference>
<dbReference type="InterPro" id="IPR058739">
    <property type="entry name" value="NicX"/>
</dbReference>
<proteinExistence type="predicted"/>
<name>A0A366H160_9BURK</name>
<dbReference type="AlphaFoldDB" id="A0A366H160"/>
<evidence type="ECO:0000313" key="3">
    <source>
        <dbReference type="Proteomes" id="UP000253628"/>
    </source>
</evidence>
<comment type="caution">
    <text evidence="2">The sequence shown here is derived from an EMBL/GenBank/DDBJ whole genome shotgun (WGS) entry which is preliminary data.</text>
</comment>
<gene>
    <name evidence="2" type="ORF">DFR37_11756</name>
</gene>
<evidence type="ECO:0000313" key="2">
    <source>
        <dbReference type="EMBL" id="RBP35452.1"/>
    </source>
</evidence>
<keyword evidence="2" id="KW-0560">Oxidoreductase</keyword>
<keyword evidence="3" id="KW-1185">Reference proteome</keyword>
<dbReference type="Proteomes" id="UP000253628">
    <property type="component" value="Unassembled WGS sequence"/>
</dbReference>
<dbReference type="InterPro" id="IPR052170">
    <property type="entry name" value="M29_Exopeptidase"/>
</dbReference>
<dbReference type="Pfam" id="PF26233">
    <property type="entry name" value="NicX"/>
    <property type="match status" value="1"/>
</dbReference>
<sequence>MINWNDFQQLCKRELALCKVKPGETVIVLSQGSDRMDYADAFVTAAIELGAQSYNLRLGNTASVLNGPGLSEVGINPLANNPGAMEALKQADLVVDLVFMLWSEEQHEIQRAGARVLTCIEPKGLLAQMFPTEDQRRRVEFSSGLISQAKTMRITSKAGTDVTYQLGAFPVVEQYGYTDQKGRWDAWPGGFVFTAGAVDGVDGTVVIDAGDIIAGPFRSYVDSKIELTIAGGQITRIDGGVDAEQMKAYLDGFNDPRAYAISHIGWGINENVSWTSMKSNTHSYGQEARAYYGNVLFATGPNTELGGVNDTPAHMDIPLRNCTLYLDDQAILVDGEFVLPELKVSR</sequence>
<dbReference type="GO" id="GO:0046872">
    <property type="term" value="F:metal ion binding"/>
    <property type="evidence" value="ECO:0007669"/>
    <property type="project" value="UniProtKB-KW"/>
</dbReference>
<protein>
    <submittedName>
        <fullName evidence="2">2,5-dihydroxypyridine 5,6-dioxygenase</fullName>
    </submittedName>
</protein>
<keyword evidence="1" id="KW-0479">Metal-binding</keyword>
<organism evidence="2 3">
    <name type="scientific">Eoetvoesiella caeni</name>
    <dbReference type="NCBI Taxonomy" id="645616"/>
    <lineage>
        <taxon>Bacteria</taxon>
        <taxon>Pseudomonadati</taxon>
        <taxon>Pseudomonadota</taxon>
        <taxon>Betaproteobacteria</taxon>
        <taxon>Burkholderiales</taxon>
        <taxon>Alcaligenaceae</taxon>
        <taxon>Eoetvoesiella</taxon>
    </lineage>
</organism>
<dbReference type="EMBL" id="QNRQ01000017">
    <property type="protein sequence ID" value="RBP35452.1"/>
    <property type="molecule type" value="Genomic_DNA"/>
</dbReference>
<accession>A0A366H160</accession>
<keyword evidence="2" id="KW-0223">Dioxygenase</keyword>